<sequence>MVDHTNAFIPAPEMDAASWMFAGDVDGSSDRPPWDQIPGSLPAIGGDETGRDLRDVKARTRFLAGSPRSAGAADGDGRDLPNHVRNGGICGSPNRLELTAEGCGISGIDLRGRGISGIWWILWRAWRDATATARSLGFAYGTSDRPELTAGSAGFSGSAGRSEEEEVVDSVPTYGSHPEIYEAFEPQLILLEPLSRLLWKGSSSPLELVRDFHHYRELGGLWAPSSAQTKAAWNSWWVWPHQNEIKLSYDDFYLS</sequence>
<dbReference type="EMBL" id="LR862132">
    <property type="protein sequence ID" value="CAD1837638.1"/>
    <property type="molecule type" value="Genomic_DNA"/>
</dbReference>
<gene>
    <name evidence="1" type="ORF">CB5_LOCUS20849</name>
</gene>
<protein>
    <submittedName>
        <fullName evidence="1">Uncharacterized protein</fullName>
    </submittedName>
</protein>
<organism evidence="1">
    <name type="scientific">Ananas comosus var. bracteatus</name>
    <name type="common">red pineapple</name>
    <dbReference type="NCBI Taxonomy" id="296719"/>
    <lineage>
        <taxon>Eukaryota</taxon>
        <taxon>Viridiplantae</taxon>
        <taxon>Streptophyta</taxon>
        <taxon>Embryophyta</taxon>
        <taxon>Tracheophyta</taxon>
        <taxon>Spermatophyta</taxon>
        <taxon>Magnoliopsida</taxon>
        <taxon>Liliopsida</taxon>
        <taxon>Poales</taxon>
        <taxon>Bromeliaceae</taxon>
        <taxon>Bromelioideae</taxon>
        <taxon>Ananas</taxon>
    </lineage>
</organism>
<dbReference type="AlphaFoldDB" id="A0A6V7Q3Q7"/>
<evidence type="ECO:0000313" key="1">
    <source>
        <dbReference type="EMBL" id="CAD1837638.1"/>
    </source>
</evidence>
<accession>A0A6V7Q3Q7</accession>
<reference evidence="1" key="1">
    <citation type="submission" date="2020-07" db="EMBL/GenBank/DDBJ databases">
        <authorList>
            <person name="Lin J."/>
        </authorList>
    </citation>
    <scope>NUCLEOTIDE SEQUENCE</scope>
</reference>
<proteinExistence type="predicted"/>
<name>A0A6V7Q3Q7_ANACO</name>